<dbReference type="GO" id="GO:0046872">
    <property type="term" value="F:metal ion binding"/>
    <property type="evidence" value="ECO:0007669"/>
    <property type="project" value="UniProtKB-KW"/>
</dbReference>
<evidence type="ECO:0000259" key="4">
    <source>
        <dbReference type="Pfam" id="PF03328"/>
    </source>
</evidence>
<dbReference type="PANTHER" id="PTHR30502:SF0">
    <property type="entry name" value="PHOSPHOENOLPYRUVATE CARBOXYLASE FAMILY PROTEIN"/>
    <property type="match status" value="1"/>
</dbReference>
<keyword evidence="3" id="KW-0456">Lyase</keyword>
<dbReference type="Gene3D" id="3.20.20.60">
    <property type="entry name" value="Phosphoenolpyruvate-binding domains"/>
    <property type="match status" value="1"/>
</dbReference>
<dbReference type="PANTHER" id="PTHR30502">
    <property type="entry name" value="2-KETO-3-DEOXY-L-RHAMNONATE ALDOLASE"/>
    <property type="match status" value="1"/>
</dbReference>
<accession>A0A382DLB1</accession>
<dbReference type="SUPFAM" id="SSF51621">
    <property type="entry name" value="Phosphoenolpyruvate/pyruvate domain"/>
    <property type="match status" value="1"/>
</dbReference>
<evidence type="ECO:0000313" key="5">
    <source>
        <dbReference type="EMBL" id="SVB38403.1"/>
    </source>
</evidence>
<dbReference type="AlphaFoldDB" id="A0A382DLB1"/>
<sequence>MFQKINSVYNANTQEITMTEEKTLRQRIRDGEVLVALVGSLRTTKSQLADIWATGRYDYIWIDGQHTAFSEESFVAYCTAAEELGIDVQLRIPHTRHAYLVGRYLDLGCSAVLVPEVMEMETVNDAVAYTYYPQMGRRSWGGSARRGIHGVAQNMDRLAYAAWWNDYVILSIQVESVEAVTNIRKLAKPGVSVVTFGPNDLSFNMEGHVGYPLTSVDDCMRNVAAQLDGTGIRLAMGTVTKPEERQKYLDMGITLFQEAAPA</sequence>
<dbReference type="GO" id="GO:0016832">
    <property type="term" value="F:aldehyde-lyase activity"/>
    <property type="evidence" value="ECO:0007669"/>
    <property type="project" value="TreeGrafter"/>
</dbReference>
<dbReference type="Pfam" id="PF03328">
    <property type="entry name" value="HpcH_HpaI"/>
    <property type="match status" value="1"/>
</dbReference>
<dbReference type="InterPro" id="IPR050251">
    <property type="entry name" value="HpcH-HpaI_aldolase"/>
</dbReference>
<evidence type="ECO:0000256" key="1">
    <source>
        <dbReference type="ARBA" id="ARBA00005568"/>
    </source>
</evidence>
<dbReference type="InterPro" id="IPR040442">
    <property type="entry name" value="Pyrv_kinase-like_dom_sf"/>
</dbReference>
<proteinExistence type="inferred from homology"/>
<organism evidence="5">
    <name type="scientific">marine metagenome</name>
    <dbReference type="NCBI Taxonomy" id="408172"/>
    <lineage>
        <taxon>unclassified sequences</taxon>
        <taxon>metagenomes</taxon>
        <taxon>ecological metagenomes</taxon>
    </lineage>
</organism>
<dbReference type="InterPro" id="IPR015813">
    <property type="entry name" value="Pyrv/PenolPyrv_kinase-like_dom"/>
</dbReference>
<evidence type="ECO:0000256" key="3">
    <source>
        <dbReference type="ARBA" id="ARBA00023239"/>
    </source>
</evidence>
<dbReference type="InterPro" id="IPR005000">
    <property type="entry name" value="Aldolase/citrate-lyase_domain"/>
</dbReference>
<gene>
    <name evidence="5" type="ORF">METZ01_LOCUS191257</name>
</gene>
<protein>
    <recommendedName>
        <fullName evidence="4">HpcH/HpaI aldolase/citrate lyase domain-containing protein</fullName>
    </recommendedName>
</protein>
<evidence type="ECO:0000256" key="2">
    <source>
        <dbReference type="ARBA" id="ARBA00022723"/>
    </source>
</evidence>
<keyword evidence="2" id="KW-0479">Metal-binding</keyword>
<reference evidence="5" key="1">
    <citation type="submission" date="2018-05" db="EMBL/GenBank/DDBJ databases">
        <authorList>
            <person name="Lanie J.A."/>
            <person name="Ng W.-L."/>
            <person name="Kazmierczak K.M."/>
            <person name="Andrzejewski T.M."/>
            <person name="Davidsen T.M."/>
            <person name="Wayne K.J."/>
            <person name="Tettelin H."/>
            <person name="Glass J.I."/>
            <person name="Rusch D."/>
            <person name="Podicherti R."/>
            <person name="Tsui H.-C.T."/>
            <person name="Winkler M.E."/>
        </authorList>
    </citation>
    <scope>NUCLEOTIDE SEQUENCE</scope>
</reference>
<name>A0A382DLB1_9ZZZZ</name>
<comment type="similarity">
    <text evidence="1">Belongs to the HpcH/HpaI aldolase family.</text>
</comment>
<dbReference type="GO" id="GO:0005737">
    <property type="term" value="C:cytoplasm"/>
    <property type="evidence" value="ECO:0007669"/>
    <property type="project" value="TreeGrafter"/>
</dbReference>
<feature type="domain" description="HpcH/HpaI aldolase/citrate lyase" evidence="4">
    <location>
        <begin position="44"/>
        <end position="252"/>
    </location>
</feature>
<dbReference type="EMBL" id="UINC01039633">
    <property type="protein sequence ID" value="SVB38403.1"/>
    <property type="molecule type" value="Genomic_DNA"/>
</dbReference>